<dbReference type="Pfam" id="PF00756">
    <property type="entry name" value="Esterase"/>
    <property type="match status" value="1"/>
</dbReference>
<dbReference type="EMBL" id="VHIQ01000006">
    <property type="protein sequence ID" value="TPV32456.1"/>
    <property type="molecule type" value="Genomic_DNA"/>
</dbReference>
<evidence type="ECO:0008006" key="4">
    <source>
        <dbReference type="Google" id="ProtNLM"/>
    </source>
</evidence>
<protein>
    <recommendedName>
        <fullName evidence="4">Esterase</fullName>
    </recommendedName>
</protein>
<evidence type="ECO:0000313" key="3">
    <source>
        <dbReference type="Proteomes" id="UP000317332"/>
    </source>
</evidence>
<dbReference type="OrthoDB" id="9784036at2"/>
<keyword evidence="3" id="KW-1185">Reference proteome</keyword>
<dbReference type="SUPFAM" id="SSF53474">
    <property type="entry name" value="alpha/beta-Hydrolases"/>
    <property type="match status" value="1"/>
</dbReference>
<dbReference type="InterPro" id="IPR050583">
    <property type="entry name" value="Mycobacterial_A85_antigen"/>
</dbReference>
<dbReference type="RefSeq" id="WP_140990951.1">
    <property type="nucleotide sequence ID" value="NZ_VHIQ01000006.1"/>
</dbReference>
<proteinExistence type="predicted"/>
<name>A0A506PF51_9FLAO</name>
<evidence type="ECO:0000313" key="2">
    <source>
        <dbReference type="EMBL" id="TPV32456.1"/>
    </source>
</evidence>
<feature type="signal peptide" evidence="1">
    <location>
        <begin position="1"/>
        <end position="23"/>
    </location>
</feature>
<evidence type="ECO:0000256" key="1">
    <source>
        <dbReference type="SAM" id="SignalP"/>
    </source>
</evidence>
<keyword evidence="1" id="KW-0732">Signal</keyword>
<dbReference type="Proteomes" id="UP000317332">
    <property type="component" value="Unassembled WGS sequence"/>
</dbReference>
<dbReference type="InterPro" id="IPR029058">
    <property type="entry name" value="AB_hydrolase_fold"/>
</dbReference>
<reference evidence="2 3" key="1">
    <citation type="submission" date="2019-06" db="EMBL/GenBank/DDBJ databases">
        <title>Flavobacteriaceae Paucihalobacterium erythroidium CWB-1, complete genome.</title>
        <authorList>
            <person name="Wu S."/>
        </authorList>
    </citation>
    <scope>NUCLEOTIDE SEQUENCE [LARGE SCALE GENOMIC DNA]</scope>
    <source>
        <strain evidence="2 3">CWB-1</strain>
    </source>
</reference>
<dbReference type="PANTHER" id="PTHR48098:SF6">
    <property type="entry name" value="FERRI-BACILLIBACTIN ESTERASE BESA"/>
    <property type="match status" value="1"/>
</dbReference>
<organism evidence="2 3">
    <name type="scientific">Paucihalobacter ruber</name>
    <dbReference type="NCBI Taxonomy" id="2567861"/>
    <lineage>
        <taxon>Bacteria</taxon>
        <taxon>Pseudomonadati</taxon>
        <taxon>Bacteroidota</taxon>
        <taxon>Flavobacteriia</taxon>
        <taxon>Flavobacteriales</taxon>
        <taxon>Flavobacteriaceae</taxon>
        <taxon>Paucihalobacter</taxon>
    </lineage>
</organism>
<dbReference type="Gene3D" id="3.40.50.1820">
    <property type="entry name" value="alpha/beta hydrolase"/>
    <property type="match status" value="1"/>
</dbReference>
<dbReference type="AlphaFoldDB" id="A0A506PF51"/>
<accession>A0A506PF51</accession>
<feature type="chain" id="PRO_5021451041" description="Esterase" evidence="1">
    <location>
        <begin position="24"/>
        <end position="405"/>
    </location>
</feature>
<dbReference type="InterPro" id="IPR000801">
    <property type="entry name" value="Esterase-like"/>
</dbReference>
<comment type="caution">
    <text evidence="2">The sequence shown here is derived from an EMBL/GenBank/DDBJ whole genome shotgun (WGS) entry which is preliminary data.</text>
</comment>
<gene>
    <name evidence="2" type="ORF">FJ651_12910</name>
</gene>
<dbReference type="PANTHER" id="PTHR48098">
    <property type="entry name" value="ENTEROCHELIN ESTERASE-RELATED"/>
    <property type="match status" value="1"/>
</dbReference>
<sequence>MNKIFRNKIAVLSLLLLCTISTGFSQKFSLYSDDKMDFQTSYLNEPISINLHLPEAYFDAADSTKFPVIIILDSQHSRSYPQIMSAIDLLTSETQMPESIVVGIPFNMNNRYYFTSTQTKSNDSLSGIERMNRFIFSELLPKLQNSYKAHTYTTMIGHSRTAFLVNYLSSNNPKRVNNAISLSGFFDDAILSLQQFRQFLSEPANFSQPFKYYYYAGTTLEERTYLNEFGELNQLLQTTILPEMVSASYKEIANANHMTNYWIPVPEILVDIFKSYNNVLDTWLQVKIQGEAISEPVKVFATDLNAAGNELGFEVNPNLTHIYSLLNHYRYQNSDFKTAIDFVDYGLSYFPKCKDLHIEMIELYKALDDQENAEVYKILLKNLVLNDANLSKEQQDEYLNYLTQQ</sequence>